<dbReference type="OrthoDB" id="2725974at2"/>
<evidence type="ECO:0000259" key="2">
    <source>
        <dbReference type="Pfam" id="PF13786"/>
    </source>
</evidence>
<proteinExistence type="predicted"/>
<gene>
    <name evidence="4" type="ORF">C7Y47_00700</name>
</gene>
<feature type="domain" description="DUF5643" evidence="3">
    <location>
        <begin position="221"/>
        <end position="332"/>
    </location>
</feature>
<evidence type="ECO:0000313" key="5">
    <source>
        <dbReference type="Proteomes" id="UP000317944"/>
    </source>
</evidence>
<dbReference type="AlphaFoldDB" id="A0A544V0G1"/>
<dbReference type="Gene3D" id="2.60.40.1630">
    <property type="entry name" value="bacillus anthracis domain"/>
    <property type="match status" value="1"/>
</dbReference>
<dbReference type="InterPro" id="IPR040680">
    <property type="entry name" value="DUF5643"/>
</dbReference>
<dbReference type="InterPro" id="IPR025436">
    <property type="entry name" value="DUF4179"/>
</dbReference>
<dbReference type="RefSeq" id="WP_142507008.1">
    <property type="nucleotide sequence ID" value="NZ_SADV01000001.1"/>
</dbReference>
<evidence type="ECO:0000259" key="3">
    <source>
        <dbReference type="Pfam" id="PF18705"/>
    </source>
</evidence>
<evidence type="ECO:0000256" key="1">
    <source>
        <dbReference type="SAM" id="Phobius"/>
    </source>
</evidence>
<keyword evidence="1" id="KW-0812">Transmembrane</keyword>
<dbReference type="Proteomes" id="UP000317944">
    <property type="component" value="Unassembled WGS sequence"/>
</dbReference>
<accession>A0A544V0G1</accession>
<dbReference type="EMBL" id="SADV01000001">
    <property type="protein sequence ID" value="TQR39587.1"/>
    <property type="molecule type" value="Genomic_DNA"/>
</dbReference>
<name>A0A544V0G1_LYSSH</name>
<evidence type="ECO:0000313" key="4">
    <source>
        <dbReference type="EMBL" id="TQR39587.1"/>
    </source>
</evidence>
<dbReference type="Pfam" id="PF18705">
    <property type="entry name" value="DUF5643"/>
    <property type="match status" value="1"/>
</dbReference>
<organism evidence="4 5">
    <name type="scientific">Lysinibacillus sphaericus</name>
    <name type="common">Bacillus sphaericus</name>
    <dbReference type="NCBI Taxonomy" id="1421"/>
    <lineage>
        <taxon>Bacteria</taxon>
        <taxon>Bacillati</taxon>
        <taxon>Bacillota</taxon>
        <taxon>Bacilli</taxon>
        <taxon>Bacillales</taxon>
        <taxon>Bacillaceae</taxon>
        <taxon>Lysinibacillus</taxon>
    </lineage>
</organism>
<dbReference type="Pfam" id="PF13786">
    <property type="entry name" value="DUF4179"/>
    <property type="match status" value="1"/>
</dbReference>
<sequence>MKQVEKHDYDVFVKELAKIDIPHEHLEESHRKSVIRFQKEKRNRQRIWKSIAVTCALLLLFVTSIRVSPAFASTIAKIPGFAPLVEMITYDKGVKDILHNNYYEELGLSQTKNGVSFTLQGVIADETGMILPYTFSAPFDVRDLATKKMELRLNGEVLPAGISYSWYSEKETTLIEDKFAASFKNPINYDNANFELYIQFADEKQTEFTIPFSLKKPIAKTKSYVLNEIMSFEGQQITIKSVSISPLRTGVTIALDPHNDQRILGFDDIRLLDEKGEEWTTINNGITATGDFMDGEATFFMQSNYFREPKKLTLSIGKVKALPKGQDFIEVDFNQKKVLSKPPLPGLKVQVNKHMVTVNVPTSYENKNIGLLGTAIDANGETVYSNSASYHRPDEYVIEQTETYDMKGVVNPVRINFSHYENFLDGTQTIDIPLK</sequence>
<protein>
    <submittedName>
        <fullName evidence="4">DUF4179 domain-containing protein</fullName>
    </submittedName>
</protein>
<feature type="domain" description="DUF4179" evidence="2">
    <location>
        <begin position="44"/>
        <end position="136"/>
    </location>
</feature>
<feature type="transmembrane region" description="Helical" evidence="1">
    <location>
        <begin position="47"/>
        <end position="67"/>
    </location>
</feature>
<keyword evidence="1" id="KW-0472">Membrane</keyword>
<reference evidence="4 5" key="1">
    <citation type="submission" date="2018-03" db="EMBL/GenBank/DDBJ databases">
        <title>Aerobic endospore-forming bacteria genome sequencing and assembly.</title>
        <authorList>
            <person name="Cavalcante D.A."/>
            <person name="Driks A."/>
            <person name="Putonti C."/>
            <person name="De-Souza M.T."/>
        </authorList>
    </citation>
    <scope>NUCLEOTIDE SEQUENCE [LARGE SCALE GENOMIC DNA]</scope>
    <source>
        <strain evidence="4 5">SDF0037</strain>
    </source>
</reference>
<keyword evidence="1" id="KW-1133">Transmembrane helix</keyword>
<comment type="caution">
    <text evidence="4">The sequence shown here is derived from an EMBL/GenBank/DDBJ whole genome shotgun (WGS) entry which is preliminary data.</text>
</comment>